<reference evidence="1 2" key="1">
    <citation type="submission" date="2012-01" db="EMBL/GenBank/DDBJ databases">
        <title>The Genome Sequence of Helcococcus kunzii ATCC 51366.</title>
        <authorList>
            <consortium name="The Broad Institute Genome Sequencing Platform"/>
            <person name="Earl A."/>
            <person name="Ward D."/>
            <person name="Feldgarden M."/>
            <person name="Gevers D."/>
            <person name="Huys G."/>
            <person name="Young S.K."/>
            <person name="Zeng Q."/>
            <person name="Gargeya S."/>
            <person name="Fitzgerald M."/>
            <person name="Haas B."/>
            <person name="Abouelleil A."/>
            <person name="Alvarado L."/>
            <person name="Arachchi H.M."/>
            <person name="Berlin A."/>
            <person name="Chapman S.B."/>
            <person name="Gearin G."/>
            <person name="Goldberg J."/>
            <person name="Griggs A."/>
            <person name="Gujja S."/>
            <person name="Hansen M."/>
            <person name="Heiman D."/>
            <person name="Howarth C."/>
            <person name="Larimer J."/>
            <person name="Lui A."/>
            <person name="MacDonald P.J.P."/>
            <person name="McCowen C."/>
            <person name="Montmayeur A."/>
            <person name="Murphy C."/>
            <person name="Neiman D."/>
            <person name="Pearson M."/>
            <person name="Priest M."/>
            <person name="Roberts A."/>
            <person name="Saif S."/>
            <person name="Shea T."/>
            <person name="Sisk P."/>
            <person name="Stolte C."/>
            <person name="Sykes S."/>
            <person name="Wortman J."/>
            <person name="Nusbaum C."/>
            <person name="Birren B."/>
        </authorList>
    </citation>
    <scope>NUCLEOTIDE SEQUENCE [LARGE SCALE GENOMIC DNA]</scope>
    <source>
        <strain evidence="1 2">ATCC 51366</strain>
    </source>
</reference>
<dbReference type="GeneID" id="96999510"/>
<dbReference type="NCBIfam" id="TIGR01866">
    <property type="entry name" value="cas_Csn2"/>
    <property type="match status" value="1"/>
</dbReference>
<name>H3NQF5_9FIRM</name>
<comment type="caution">
    <text evidence="1">The sequence shown here is derived from an EMBL/GenBank/DDBJ whole genome shotgun (WGS) entry which is preliminary data.</text>
</comment>
<evidence type="ECO:0000313" key="2">
    <source>
        <dbReference type="Proteomes" id="UP000004191"/>
    </source>
</evidence>
<dbReference type="RefSeq" id="WP_005399081.1">
    <property type="nucleotide sequence ID" value="NZ_JH601088.1"/>
</dbReference>
<dbReference type="HOGENOM" id="CLU_1581871_0_0_9"/>
<dbReference type="AlphaFoldDB" id="H3NQF5"/>
<accession>H3NQF5</accession>
<organism evidence="1 2">
    <name type="scientific">Helcococcus kunzii ATCC 51366</name>
    <dbReference type="NCBI Taxonomy" id="883114"/>
    <lineage>
        <taxon>Bacteria</taxon>
        <taxon>Bacillati</taxon>
        <taxon>Bacillota</taxon>
        <taxon>Tissierellia</taxon>
        <taxon>Tissierellales</taxon>
        <taxon>Peptoniphilaceae</taxon>
        <taxon>Helcococcus</taxon>
    </lineage>
</organism>
<dbReference type="InterPro" id="IPR010146">
    <property type="entry name" value="CRISPR-assoc_prot_Csn2-typ"/>
</dbReference>
<sequence length="169" mass="20231">MNLVYDLLNEPYLLEYGEVYNITIENINEYRQVVDRLENYDYLTIIKDDKLITNFEIIKNTLNPEINKSKLLSKIIKDLTSMSKDEFNYAKTMSINQNIQQYMNDLIFESDYPLKISEEFDFNYLAKCLKLEIIEDYDSFIEQLISYLDLYLMILNSDIFITFNITQIL</sequence>
<dbReference type="STRING" id="883114.HMPREF9709_01566"/>
<dbReference type="EMBL" id="AGEI01000029">
    <property type="protein sequence ID" value="EHR32285.1"/>
    <property type="molecule type" value="Genomic_DNA"/>
</dbReference>
<keyword evidence="2" id="KW-1185">Reference proteome</keyword>
<evidence type="ECO:0000313" key="1">
    <source>
        <dbReference type="EMBL" id="EHR32285.1"/>
    </source>
</evidence>
<gene>
    <name evidence="1" type="ORF">HMPREF9709_01566</name>
</gene>
<dbReference type="OrthoDB" id="1701909at2"/>
<dbReference type="Pfam" id="PF09711">
    <property type="entry name" value="Cas_Csn2"/>
    <property type="match status" value="1"/>
</dbReference>
<proteinExistence type="predicted"/>
<feature type="non-terminal residue" evidence="1">
    <location>
        <position position="169"/>
    </location>
</feature>
<dbReference type="Proteomes" id="UP000004191">
    <property type="component" value="Unassembled WGS sequence"/>
</dbReference>
<protein>
    <submittedName>
        <fullName evidence="1">CRISPR type II-a/nmemi-associated protein csn2</fullName>
    </submittedName>
</protein>